<accession>A0ABQ9KIQ0</accession>
<organism evidence="7 8">
    <name type="scientific">Hevea brasiliensis</name>
    <name type="common">Para rubber tree</name>
    <name type="synonym">Siphonia brasiliensis</name>
    <dbReference type="NCBI Taxonomy" id="3981"/>
    <lineage>
        <taxon>Eukaryota</taxon>
        <taxon>Viridiplantae</taxon>
        <taxon>Streptophyta</taxon>
        <taxon>Embryophyta</taxon>
        <taxon>Tracheophyta</taxon>
        <taxon>Spermatophyta</taxon>
        <taxon>Magnoliopsida</taxon>
        <taxon>eudicotyledons</taxon>
        <taxon>Gunneridae</taxon>
        <taxon>Pentapetalae</taxon>
        <taxon>rosids</taxon>
        <taxon>fabids</taxon>
        <taxon>Malpighiales</taxon>
        <taxon>Euphorbiaceae</taxon>
        <taxon>Crotonoideae</taxon>
        <taxon>Micrandreae</taxon>
        <taxon>Hevea</taxon>
    </lineage>
</organism>
<keyword evidence="4" id="KW-0808">Transferase</keyword>
<evidence type="ECO:0000313" key="7">
    <source>
        <dbReference type="EMBL" id="KAJ9139639.1"/>
    </source>
</evidence>
<keyword evidence="5" id="KW-0812">Transmembrane</keyword>
<protein>
    <submittedName>
        <fullName evidence="7">Uncharacterized protein</fullName>
    </submittedName>
</protein>
<evidence type="ECO:0000256" key="6">
    <source>
        <dbReference type="ARBA" id="ARBA00023034"/>
    </source>
</evidence>
<comment type="subcellular location">
    <subcellularLocation>
        <location evidence="1">Golgi apparatus membrane</location>
        <topology evidence="1">Single-pass type II membrane protein</topology>
    </subcellularLocation>
</comment>
<dbReference type="InterPro" id="IPR029044">
    <property type="entry name" value="Nucleotide-diphossugar_trans"/>
</dbReference>
<keyword evidence="6" id="KW-0333">Golgi apparatus</keyword>
<sequence length="317" mass="37245">MCYDTPEPTFYDDTNFSCSIENSMKEWVAKRREWLKCHPTFAATASDRIFLNKVDYCRIHGYEIFYNNVLLHPKMKGFWVKYPIVEAAMLARPEAEWIWWVDSDAVFTDIEFKVPLEKYKDYNLVVNGWSSLGYKKQSWTSVNAGVFLIRNCQWMGLQTPNYEMWGKIQRSTFKDKMFPEADDQAGLIYLLLKETEKWGGKIYLEDKYDLQRYWLDVVDAYENITQKYLKIQKEVPSLRRKHAEKSSFKRRPLITHFTVCEPCSGDPSPAYSWEACFNGMQRALNLADNQVLLNYGFLHQNQLDSSSVSPLLIDLPS</sequence>
<dbReference type="PANTHER" id="PTHR31311">
    <property type="entry name" value="XYLOGLUCAN 6-XYLOSYLTRANSFERASE 5-RELATED-RELATED"/>
    <property type="match status" value="1"/>
</dbReference>
<keyword evidence="5" id="KW-0735">Signal-anchor</keyword>
<name>A0ABQ9KIQ0_HEVBR</name>
<comment type="similarity">
    <text evidence="2">Belongs to the glycosyltransferase 34 family.</text>
</comment>
<dbReference type="EMBL" id="JARPOI010000017">
    <property type="protein sequence ID" value="KAJ9139639.1"/>
    <property type="molecule type" value="Genomic_DNA"/>
</dbReference>
<proteinExistence type="inferred from homology"/>
<dbReference type="Proteomes" id="UP001174677">
    <property type="component" value="Chromosome 17"/>
</dbReference>
<evidence type="ECO:0000256" key="2">
    <source>
        <dbReference type="ARBA" id="ARBA00005664"/>
    </source>
</evidence>
<reference evidence="7" key="1">
    <citation type="journal article" date="2023" name="Plant Biotechnol. J.">
        <title>Chromosome-level wild Hevea brasiliensis genome provides new tools for genomic-assisted breeding and valuable loci to elevate rubber yield.</title>
        <authorList>
            <person name="Cheng H."/>
            <person name="Song X."/>
            <person name="Hu Y."/>
            <person name="Wu T."/>
            <person name="Yang Q."/>
            <person name="An Z."/>
            <person name="Feng S."/>
            <person name="Deng Z."/>
            <person name="Wu W."/>
            <person name="Zeng X."/>
            <person name="Tu M."/>
            <person name="Wang X."/>
            <person name="Huang H."/>
        </authorList>
    </citation>
    <scope>NUCLEOTIDE SEQUENCE</scope>
    <source>
        <strain evidence="7">MT/VB/25A 57/8</strain>
    </source>
</reference>
<evidence type="ECO:0000313" key="8">
    <source>
        <dbReference type="Proteomes" id="UP001174677"/>
    </source>
</evidence>
<evidence type="ECO:0000256" key="5">
    <source>
        <dbReference type="ARBA" id="ARBA00022968"/>
    </source>
</evidence>
<evidence type="ECO:0000256" key="3">
    <source>
        <dbReference type="ARBA" id="ARBA00022676"/>
    </source>
</evidence>
<dbReference type="Pfam" id="PF05637">
    <property type="entry name" value="Glyco_transf_34"/>
    <property type="match status" value="1"/>
</dbReference>
<keyword evidence="3" id="KW-0328">Glycosyltransferase</keyword>
<comment type="caution">
    <text evidence="7">The sequence shown here is derived from an EMBL/GenBank/DDBJ whole genome shotgun (WGS) entry which is preliminary data.</text>
</comment>
<dbReference type="Gene3D" id="3.90.550.10">
    <property type="entry name" value="Spore Coat Polysaccharide Biosynthesis Protein SpsA, Chain A"/>
    <property type="match status" value="1"/>
</dbReference>
<gene>
    <name evidence="7" type="ORF">P3X46_030352</name>
</gene>
<keyword evidence="8" id="KW-1185">Reference proteome</keyword>
<dbReference type="PANTHER" id="PTHR31311:SF41">
    <property type="entry name" value="PUTATIVE-RELATED"/>
    <property type="match status" value="1"/>
</dbReference>
<dbReference type="InterPro" id="IPR008630">
    <property type="entry name" value="Glyco_trans_34"/>
</dbReference>
<evidence type="ECO:0000256" key="1">
    <source>
        <dbReference type="ARBA" id="ARBA00004323"/>
    </source>
</evidence>
<evidence type="ECO:0000256" key="4">
    <source>
        <dbReference type="ARBA" id="ARBA00022679"/>
    </source>
</evidence>